<dbReference type="InterPro" id="IPR001303">
    <property type="entry name" value="Aldolase_II/adducin_N"/>
</dbReference>
<keyword evidence="7" id="KW-0054">Arabinose catabolism</keyword>
<dbReference type="GO" id="GO:0005829">
    <property type="term" value="C:cytosol"/>
    <property type="evidence" value="ECO:0007669"/>
    <property type="project" value="TreeGrafter"/>
</dbReference>
<proteinExistence type="inferred from homology"/>
<dbReference type="PANTHER" id="PTHR22789">
    <property type="entry name" value="FUCULOSE PHOSPHATE ALDOLASE"/>
    <property type="match status" value="1"/>
</dbReference>
<comment type="similarity">
    <text evidence="3">Belongs to the aldolase class II family. AraD/FucA subfamily.</text>
</comment>
<evidence type="ECO:0000256" key="5">
    <source>
        <dbReference type="ARBA" id="ARBA00022723"/>
    </source>
</evidence>
<evidence type="ECO:0000256" key="12">
    <source>
        <dbReference type="ARBA" id="ARBA00060520"/>
    </source>
</evidence>
<evidence type="ECO:0000256" key="1">
    <source>
        <dbReference type="ARBA" id="ARBA00001726"/>
    </source>
</evidence>
<evidence type="ECO:0000256" key="6">
    <source>
        <dbReference type="ARBA" id="ARBA00022833"/>
    </source>
</evidence>
<dbReference type="EMBL" id="MJBI02000003">
    <property type="protein sequence ID" value="RAI80661.1"/>
    <property type="molecule type" value="Genomic_DNA"/>
</dbReference>
<dbReference type="EC" id="5.1.3.4" evidence="4"/>
<dbReference type="GO" id="GO:0008742">
    <property type="term" value="F:L-ribulose-phosphate 4-epimerase activity"/>
    <property type="evidence" value="ECO:0007669"/>
    <property type="project" value="UniProtKB-EC"/>
</dbReference>
<keyword evidence="5" id="KW-0479">Metal-binding</keyword>
<organism evidence="15 16">
    <name type="scientific">Macrococcoides goetzii</name>
    <dbReference type="NCBI Taxonomy" id="1891097"/>
    <lineage>
        <taxon>Bacteria</taxon>
        <taxon>Bacillati</taxon>
        <taxon>Bacillota</taxon>
        <taxon>Bacilli</taxon>
        <taxon>Bacillales</taxon>
        <taxon>Staphylococcaceae</taxon>
        <taxon>Macrococcoides</taxon>
    </lineage>
</organism>
<dbReference type="GO" id="GO:0016832">
    <property type="term" value="F:aldehyde-lyase activity"/>
    <property type="evidence" value="ECO:0007669"/>
    <property type="project" value="TreeGrafter"/>
</dbReference>
<comment type="catalytic activity">
    <reaction evidence="1">
        <text>L-ribulose 5-phosphate = D-xylulose 5-phosphate</text>
        <dbReference type="Rhea" id="RHEA:22368"/>
        <dbReference type="ChEBI" id="CHEBI:57737"/>
        <dbReference type="ChEBI" id="CHEBI:58226"/>
        <dbReference type="EC" id="5.1.3.4"/>
    </reaction>
</comment>
<dbReference type="PANTHER" id="PTHR22789:SF8">
    <property type="entry name" value="L-RIBULOSE-5-PHOSPHATE 4-EPIMERASE SGBE"/>
    <property type="match status" value="1"/>
</dbReference>
<evidence type="ECO:0000256" key="9">
    <source>
        <dbReference type="ARBA" id="ARBA00023277"/>
    </source>
</evidence>
<evidence type="ECO:0000256" key="2">
    <source>
        <dbReference type="ARBA" id="ARBA00001947"/>
    </source>
</evidence>
<comment type="cofactor">
    <cofactor evidence="2">
        <name>Zn(2+)</name>
        <dbReference type="ChEBI" id="CHEBI:29105"/>
    </cofactor>
</comment>
<sequence>MYDLLKEKVLNANLDLPLNNLVKLTWGNVSQVDRALNVFAIKPSGVPYEKLKKEDIVVCDLEGNIVEGNLNPSSDMKTHAYLYRNTEVGAVCHTHSTWATAYAQSGNDVEVYGTTHADSFYGSIPCARYLTAEEVEDDYELNTGKVIVETIKSKSIDYLSMPGILLHGHAPFTWGKDAKEAVTNSLILEEVCKMNILTKIIKTNPEKLPEHISEKHYQRKHGKNAYYGQNKKGEI</sequence>
<evidence type="ECO:0000256" key="8">
    <source>
        <dbReference type="ARBA" id="ARBA00023235"/>
    </source>
</evidence>
<accession>A0A395G9D9</accession>
<dbReference type="GO" id="GO:0019568">
    <property type="term" value="P:arabinose catabolic process"/>
    <property type="evidence" value="ECO:0007669"/>
    <property type="project" value="UniProtKB-KW"/>
</dbReference>
<dbReference type="Gene3D" id="3.40.225.10">
    <property type="entry name" value="Class II aldolase/adducin N-terminal domain"/>
    <property type="match status" value="1"/>
</dbReference>
<dbReference type="SMART" id="SM01007">
    <property type="entry name" value="Aldolase_II"/>
    <property type="match status" value="1"/>
</dbReference>
<gene>
    <name evidence="15" type="primary">araD</name>
    <name evidence="15" type="ORF">BFS35_009480</name>
</gene>
<dbReference type="RefSeq" id="WP_099581354.1">
    <property type="nucleotide sequence ID" value="NZ_MJBI02000003.1"/>
</dbReference>
<comment type="function">
    <text evidence="11">Involved in the degradation of L-arabinose. Catalyzes the interconversion of L-ribulose 5-phosphate (LRu5P) and D-xylulose 5-phosphate (D-Xu5P) via a retroaldol/aldol mechanism (carbon-carbon bond cleavage analogous to a class II aldolase reaction).</text>
</comment>
<dbReference type="InterPro" id="IPR050197">
    <property type="entry name" value="Aldolase_class_II_sugar_metab"/>
</dbReference>
<dbReference type="AlphaFoldDB" id="A0A395G9D9"/>
<evidence type="ECO:0000256" key="10">
    <source>
        <dbReference type="ARBA" id="ARBA00032206"/>
    </source>
</evidence>
<dbReference type="NCBIfam" id="NF006047">
    <property type="entry name" value="PRK08193.1"/>
    <property type="match status" value="1"/>
</dbReference>
<evidence type="ECO:0000256" key="7">
    <source>
        <dbReference type="ARBA" id="ARBA00022935"/>
    </source>
</evidence>
<dbReference type="Pfam" id="PF00596">
    <property type="entry name" value="Aldolase_II"/>
    <property type="match status" value="1"/>
</dbReference>
<evidence type="ECO:0000259" key="14">
    <source>
        <dbReference type="SMART" id="SM01007"/>
    </source>
</evidence>
<feature type="domain" description="Class II aldolase/adducin N-terminal" evidence="14">
    <location>
        <begin position="7"/>
        <end position="196"/>
    </location>
</feature>
<dbReference type="GO" id="GO:0046872">
    <property type="term" value="F:metal ion binding"/>
    <property type="evidence" value="ECO:0007669"/>
    <property type="project" value="UniProtKB-KW"/>
</dbReference>
<comment type="pathway">
    <text evidence="12">Carbohydrate degradation; L-arabinose degradation via L-ribulose; D-xylulose 5-phosphate from L-arabinose (bacterial route): step 3/3.</text>
</comment>
<keyword evidence="9" id="KW-0119">Carbohydrate metabolism</keyword>
<dbReference type="SUPFAM" id="SSF53639">
    <property type="entry name" value="AraD/HMP-PK domain-like"/>
    <property type="match status" value="1"/>
</dbReference>
<evidence type="ECO:0000256" key="13">
    <source>
        <dbReference type="ARBA" id="ARBA00074961"/>
    </source>
</evidence>
<evidence type="ECO:0000256" key="4">
    <source>
        <dbReference type="ARBA" id="ARBA00013186"/>
    </source>
</evidence>
<reference evidence="15 16" key="1">
    <citation type="journal article" date="2018" name="Front. Microbiol.">
        <title>Description and Comparative Genomics of Macrococcus caseolyticus subsp. hominis subsp. nov., Macrococcus goetzii sp. nov., Macrococcus epidermidis sp. nov., and Macrococcus bohemicus sp. nov., Novel Macrococci From Human Clinical Material With Virulence Potential and Suspected Uptake of Foreign DNA by Natural Transformation.</title>
        <authorList>
            <person name="Maslanova I."/>
            <person name="Wertheimer Z."/>
            <person name="Sedlacek I."/>
            <person name="Svec P."/>
            <person name="Indrakova A."/>
            <person name="Kovarovic V."/>
            <person name="Schumann P."/>
            <person name="Sproer C."/>
            <person name="Kralova S."/>
            <person name="Sedo O."/>
            <person name="Kristofova L."/>
            <person name="Vrbovska V."/>
            <person name="Fuzik T."/>
            <person name="Petras P."/>
            <person name="Zdrahal Z."/>
            <person name="Ruzickova V."/>
            <person name="Doskar J."/>
            <person name="Pantucek R."/>
        </authorList>
    </citation>
    <scope>NUCLEOTIDE SEQUENCE [LARGE SCALE GENOMIC DNA]</scope>
    <source>
        <strain evidence="15 16">CCM 4927</strain>
    </source>
</reference>
<evidence type="ECO:0000313" key="15">
    <source>
        <dbReference type="EMBL" id="RAI80661.1"/>
    </source>
</evidence>
<dbReference type="InterPro" id="IPR036409">
    <property type="entry name" value="Aldolase_II/adducin_N_sf"/>
</dbReference>
<evidence type="ECO:0000256" key="3">
    <source>
        <dbReference type="ARBA" id="ARBA00010037"/>
    </source>
</evidence>
<keyword evidence="16" id="KW-1185">Reference proteome</keyword>
<keyword evidence="6" id="KW-0862">Zinc</keyword>
<evidence type="ECO:0000256" key="11">
    <source>
        <dbReference type="ARBA" id="ARBA00053542"/>
    </source>
</evidence>
<keyword evidence="8 15" id="KW-0413">Isomerase</keyword>
<comment type="caution">
    <text evidence="15">The sequence shown here is derived from an EMBL/GenBank/DDBJ whole genome shotgun (WGS) entry which is preliminary data.</text>
</comment>
<protein>
    <recommendedName>
        <fullName evidence="13">L-ribulose-5-phosphate 4-epimerase</fullName>
        <ecNumber evidence="4">5.1.3.4</ecNumber>
    </recommendedName>
    <alternativeName>
        <fullName evidence="10">Phosphoribulose isomerase</fullName>
    </alternativeName>
</protein>
<evidence type="ECO:0000313" key="16">
    <source>
        <dbReference type="Proteomes" id="UP000229523"/>
    </source>
</evidence>
<dbReference type="FunFam" id="3.40.225.10:FF:000001">
    <property type="entry name" value="L-ribulose-5-phosphate 4-epimerase UlaF"/>
    <property type="match status" value="1"/>
</dbReference>
<dbReference type="Proteomes" id="UP000229523">
    <property type="component" value="Unassembled WGS sequence"/>
</dbReference>
<name>A0A395G9D9_9STAP</name>